<feature type="transmembrane region" description="Helical" evidence="1">
    <location>
        <begin position="70"/>
        <end position="91"/>
    </location>
</feature>
<keyword evidence="1" id="KW-0812">Transmembrane</keyword>
<sequence length="242" mass="28038">MQPLTALRLLNLISFLFVLLARVVWYEAPVGERLAIMPAPFIDAIFGVVYTTLLIWCIRPVQAYPADRTLIFDMSGWFMLTMIGYGASSIIGPPWELVLTTISFIALCIIYMKIQHHPNRSPWMRSPFSVFLAWSSIQILILPFRILRDFRFDDLFGLTTSEWVTVMLILFALGAAFFIFVHTDWVFGLVMIWYYIGLFFNERLTDFQQGITIFSVIIVTVAVIVVFRKREKLFAEEKRPVS</sequence>
<organism evidence="2 3">
    <name type="scientific">Exiguobacterium undae</name>
    <dbReference type="NCBI Taxonomy" id="169177"/>
    <lineage>
        <taxon>Bacteria</taxon>
        <taxon>Bacillati</taxon>
        <taxon>Bacillota</taxon>
        <taxon>Bacilli</taxon>
        <taxon>Bacillales</taxon>
        <taxon>Bacillales Family XII. Incertae Sedis</taxon>
        <taxon>Exiguobacterium</taxon>
    </lineage>
</organism>
<comment type="caution">
    <text evidence="2">The sequence shown here is derived from an EMBL/GenBank/DDBJ whole genome shotgun (WGS) entry which is preliminary data.</text>
</comment>
<feature type="transmembrane region" description="Helical" evidence="1">
    <location>
        <begin position="97"/>
        <end position="114"/>
    </location>
</feature>
<evidence type="ECO:0000313" key="2">
    <source>
        <dbReference type="EMBL" id="OAN10749.1"/>
    </source>
</evidence>
<keyword evidence="1" id="KW-0472">Membrane</keyword>
<feature type="transmembrane region" description="Helical" evidence="1">
    <location>
        <begin position="185"/>
        <end position="201"/>
    </location>
</feature>
<feature type="transmembrane region" description="Helical" evidence="1">
    <location>
        <begin position="126"/>
        <end position="147"/>
    </location>
</feature>
<protein>
    <submittedName>
        <fullName evidence="2">Uncharacterized protein</fullName>
    </submittedName>
</protein>
<evidence type="ECO:0000256" key="1">
    <source>
        <dbReference type="SAM" id="Phobius"/>
    </source>
</evidence>
<dbReference type="EMBL" id="LVVL01000016">
    <property type="protein sequence ID" value="OAN10749.1"/>
    <property type="molecule type" value="Genomic_DNA"/>
</dbReference>
<accession>A0ABX2V638</accession>
<feature type="transmembrane region" description="Helical" evidence="1">
    <location>
        <begin position="7"/>
        <end position="25"/>
    </location>
</feature>
<gene>
    <name evidence="2" type="ORF">A3783_13050</name>
</gene>
<name>A0ABX2V638_9BACL</name>
<evidence type="ECO:0000313" key="3">
    <source>
        <dbReference type="Proteomes" id="UP000078447"/>
    </source>
</evidence>
<keyword evidence="3" id="KW-1185">Reference proteome</keyword>
<feature type="transmembrane region" description="Helical" evidence="1">
    <location>
        <begin position="207"/>
        <end position="227"/>
    </location>
</feature>
<dbReference type="Proteomes" id="UP000078447">
    <property type="component" value="Unassembled WGS sequence"/>
</dbReference>
<reference evidence="2 3" key="1">
    <citation type="submission" date="2016-03" db="EMBL/GenBank/DDBJ databases">
        <authorList>
            <person name="Cho S.-Y."/>
            <person name="Lim S."/>
            <person name="Kim H."/>
            <person name="Soh E.H."/>
            <person name="Moon J.S."/>
        </authorList>
    </citation>
    <scope>NUCLEOTIDE SEQUENCE [LARGE SCALE GENOMIC DNA]</scope>
    <source>
        <strain evidence="2 3">KCTC 3810</strain>
    </source>
</reference>
<keyword evidence="1" id="KW-1133">Transmembrane helix</keyword>
<feature type="transmembrane region" description="Helical" evidence="1">
    <location>
        <begin position="163"/>
        <end position="180"/>
    </location>
</feature>
<proteinExistence type="predicted"/>
<feature type="transmembrane region" description="Helical" evidence="1">
    <location>
        <begin position="37"/>
        <end position="58"/>
    </location>
</feature>
<dbReference type="RefSeq" id="WP_028107050.1">
    <property type="nucleotide sequence ID" value="NZ_LVVL01000016.1"/>
</dbReference>